<comment type="caution">
    <text evidence="1">The sequence shown here is derived from an EMBL/GenBank/DDBJ whole genome shotgun (WGS) entry which is preliminary data.</text>
</comment>
<evidence type="ECO:0000313" key="2">
    <source>
        <dbReference type="Proteomes" id="UP000318710"/>
    </source>
</evidence>
<dbReference type="PROSITE" id="PS51257">
    <property type="entry name" value="PROKAR_LIPOPROTEIN"/>
    <property type="match status" value="1"/>
</dbReference>
<organism evidence="1 2">
    <name type="scientific">SAR86 cluster bacterium</name>
    <dbReference type="NCBI Taxonomy" id="2030880"/>
    <lineage>
        <taxon>Bacteria</taxon>
        <taxon>Pseudomonadati</taxon>
        <taxon>Pseudomonadota</taxon>
        <taxon>Gammaproteobacteria</taxon>
        <taxon>SAR86 cluster</taxon>
    </lineage>
</organism>
<protein>
    <recommendedName>
        <fullName evidence="3">DUF4468 domain-containing protein</fullName>
    </recommendedName>
</protein>
<evidence type="ECO:0000313" key="1">
    <source>
        <dbReference type="EMBL" id="RZO27596.1"/>
    </source>
</evidence>
<dbReference type="EMBL" id="SHBF01000014">
    <property type="protein sequence ID" value="RZO27596.1"/>
    <property type="molecule type" value="Genomic_DNA"/>
</dbReference>
<proteinExistence type="predicted"/>
<name>A0A520N2D7_9GAMM</name>
<dbReference type="AlphaFoldDB" id="A0A520N2D7"/>
<dbReference type="Proteomes" id="UP000318710">
    <property type="component" value="Unassembled WGS sequence"/>
</dbReference>
<evidence type="ECO:0008006" key="3">
    <source>
        <dbReference type="Google" id="ProtNLM"/>
    </source>
</evidence>
<sequence length="196" mass="22803">MDLGDGRLRLRQRNIFIFLSAIIFLYSCEIEESKNIYIPPSIKTSSEIDKTSNTYSIEVLKSISDELSKLLNKDIDLFSSNVINFEGEIISKYIDCGFMNNEIYVNYIDRIFGSYLEAVITFKIVNENNLYIINSDEIKYTFFSKETGTRWRFKSNKPKELLVGNPVYSDNPYRTCLSKNVLEKKIKNILNRTSYG</sequence>
<reference evidence="1 2" key="1">
    <citation type="submission" date="2019-02" db="EMBL/GenBank/DDBJ databases">
        <title>Prokaryotic population dynamics and viral predation in marine succession experiment using metagenomics: the confinement effect.</title>
        <authorList>
            <person name="Haro-Moreno J.M."/>
            <person name="Rodriguez-Valera F."/>
            <person name="Lopez-Perez M."/>
        </authorList>
    </citation>
    <scope>NUCLEOTIDE SEQUENCE [LARGE SCALE GENOMIC DNA]</scope>
    <source>
        <strain evidence="1">MED-G160</strain>
    </source>
</reference>
<accession>A0A520N2D7</accession>
<gene>
    <name evidence="1" type="ORF">EVA93_02950</name>
</gene>